<feature type="compositionally biased region" description="Polar residues" evidence="1">
    <location>
        <begin position="42"/>
        <end position="53"/>
    </location>
</feature>
<evidence type="ECO:0000313" key="3">
    <source>
        <dbReference type="EMBL" id="KAF1991639.1"/>
    </source>
</evidence>
<accession>A0A6G1HF41</accession>
<feature type="transmembrane region" description="Helical" evidence="2">
    <location>
        <begin position="160"/>
        <end position="184"/>
    </location>
</feature>
<feature type="transmembrane region" description="Helical" evidence="2">
    <location>
        <begin position="205"/>
        <end position="229"/>
    </location>
</feature>
<keyword evidence="2" id="KW-0472">Membrane</keyword>
<reference evidence="3" key="1">
    <citation type="journal article" date="2020" name="Stud. Mycol.">
        <title>101 Dothideomycetes genomes: a test case for predicting lifestyles and emergence of pathogens.</title>
        <authorList>
            <person name="Haridas S."/>
            <person name="Albert R."/>
            <person name="Binder M."/>
            <person name="Bloem J."/>
            <person name="Labutti K."/>
            <person name="Salamov A."/>
            <person name="Andreopoulos B."/>
            <person name="Baker S."/>
            <person name="Barry K."/>
            <person name="Bills G."/>
            <person name="Bluhm B."/>
            <person name="Cannon C."/>
            <person name="Castanera R."/>
            <person name="Culley D."/>
            <person name="Daum C."/>
            <person name="Ezra D."/>
            <person name="Gonzalez J."/>
            <person name="Henrissat B."/>
            <person name="Kuo A."/>
            <person name="Liang C."/>
            <person name="Lipzen A."/>
            <person name="Lutzoni F."/>
            <person name="Magnuson J."/>
            <person name="Mondo S."/>
            <person name="Nolan M."/>
            <person name="Ohm R."/>
            <person name="Pangilinan J."/>
            <person name="Park H.-J."/>
            <person name="Ramirez L."/>
            <person name="Alfaro M."/>
            <person name="Sun H."/>
            <person name="Tritt A."/>
            <person name="Yoshinaga Y."/>
            <person name="Zwiers L.-H."/>
            <person name="Turgeon B."/>
            <person name="Goodwin S."/>
            <person name="Spatafora J."/>
            <person name="Crous P."/>
            <person name="Grigoriev I."/>
        </authorList>
    </citation>
    <scope>NUCLEOTIDE SEQUENCE</scope>
    <source>
        <strain evidence="3">CBS 113979</strain>
    </source>
</reference>
<keyword evidence="2" id="KW-0812">Transmembrane</keyword>
<feature type="transmembrane region" description="Helical" evidence="2">
    <location>
        <begin position="104"/>
        <end position="128"/>
    </location>
</feature>
<feature type="region of interest" description="Disordered" evidence="1">
    <location>
        <begin position="1"/>
        <end position="80"/>
    </location>
</feature>
<feature type="transmembrane region" description="Helical" evidence="2">
    <location>
        <begin position="241"/>
        <end position="257"/>
    </location>
</feature>
<keyword evidence="2" id="KW-1133">Transmembrane helix</keyword>
<organism evidence="3 4">
    <name type="scientific">Aulographum hederae CBS 113979</name>
    <dbReference type="NCBI Taxonomy" id="1176131"/>
    <lineage>
        <taxon>Eukaryota</taxon>
        <taxon>Fungi</taxon>
        <taxon>Dikarya</taxon>
        <taxon>Ascomycota</taxon>
        <taxon>Pezizomycotina</taxon>
        <taxon>Dothideomycetes</taxon>
        <taxon>Pleosporomycetidae</taxon>
        <taxon>Aulographales</taxon>
        <taxon>Aulographaceae</taxon>
    </lineage>
</organism>
<evidence type="ECO:0000256" key="2">
    <source>
        <dbReference type="SAM" id="Phobius"/>
    </source>
</evidence>
<evidence type="ECO:0000313" key="4">
    <source>
        <dbReference type="Proteomes" id="UP000800041"/>
    </source>
</evidence>
<protein>
    <submittedName>
        <fullName evidence="3">Uncharacterized protein</fullName>
    </submittedName>
</protein>
<dbReference type="AlphaFoldDB" id="A0A6G1HF41"/>
<sequence length="258" mass="28859">METPSPPQVSGAHPPTPESALPSSYVQHEGEGATSPVRGPRTMNSKDLLPSQQFEKEPAVIPNDRSRTPQPRQALSMDVEAASTRKPGYLETFRTLYATHPEEIVAVAAFFIFMVLLSIGSFALIIIASRHQDQVCHDKDATHLHDPRTYPYYVLIASRVFSILAIGTPMAFFACTPVAIRIWMKARSAGGPRARRTRRTRTMSWADVPELLMYVWTWYVVVMGMVWFAMLAKWNPLYCDGYWGGVLLTLSLGIYVPG</sequence>
<gene>
    <name evidence="3" type="ORF">K402DRAFT_400351</name>
</gene>
<proteinExistence type="predicted"/>
<evidence type="ECO:0000256" key="1">
    <source>
        <dbReference type="SAM" id="MobiDB-lite"/>
    </source>
</evidence>
<keyword evidence="4" id="KW-1185">Reference proteome</keyword>
<dbReference type="Proteomes" id="UP000800041">
    <property type="component" value="Unassembled WGS sequence"/>
</dbReference>
<name>A0A6G1HF41_9PEZI</name>
<dbReference type="EMBL" id="ML977139">
    <property type="protein sequence ID" value="KAF1991639.1"/>
    <property type="molecule type" value="Genomic_DNA"/>
</dbReference>